<comment type="caution">
    <text evidence="6">The sequence shown here is derived from an EMBL/GenBank/DDBJ whole genome shotgun (WGS) entry which is preliminary data.</text>
</comment>
<dbReference type="GO" id="GO:0005615">
    <property type="term" value="C:extracellular space"/>
    <property type="evidence" value="ECO:0007669"/>
    <property type="project" value="TreeGrafter"/>
</dbReference>
<dbReference type="PANTHER" id="PTHR15040:SF1">
    <property type="entry name" value="DERMATOPONTIN-LIKE ISOFORM X1"/>
    <property type="match status" value="1"/>
</dbReference>
<evidence type="ECO:0000313" key="7">
    <source>
        <dbReference type="Proteomes" id="UP000314294"/>
    </source>
</evidence>
<dbReference type="EMBL" id="SRLO01009300">
    <property type="protein sequence ID" value="TNN26894.1"/>
    <property type="molecule type" value="Genomic_DNA"/>
</dbReference>
<dbReference type="OrthoDB" id="5975249at2759"/>
<dbReference type="InterPro" id="IPR026645">
    <property type="entry name" value="Dermatopontin"/>
</dbReference>
<dbReference type="GO" id="GO:0030199">
    <property type="term" value="P:collagen fibril organization"/>
    <property type="evidence" value="ECO:0007669"/>
    <property type="project" value="TreeGrafter"/>
</dbReference>
<evidence type="ECO:0000256" key="3">
    <source>
        <dbReference type="ARBA" id="ARBA00022525"/>
    </source>
</evidence>
<evidence type="ECO:0000256" key="1">
    <source>
        <dbReference type="ARBA" id="ARBA00004613"/>
    </source>
</evidence>
<gene>
    <name evidence="6" type="primary">DERM</name>
    <name evidence="6" type="ORF">EYF80_062964</name>
</gene>
<feature type="signal peptide" evidence="5">
    <location>
        <begin position="1"/>
        <end position="21"/>
    </location>
</feature>
<reference evidence="6 7" key="1">
    <citation type="submission" date="2019-03" db="EMBL/GenBank/DDBJ databases">
        <title>First draft genome of Liparis tanakae, snailfish: a comprehensive survey of snailfish specific genes.</title>
        <authorList>
            <person name="Kim W."/>
            <person name="Song I."/>
            <person name="Jeong J.-H."/>
            <person name="Kim D."/>
            <person name="Kim S."/>
            <person name="Ryu S."/>
            <person name="Song J.Y."/>
            <person name="Lee S.K."/>
        </authorList>
    </citation>
    <scope>NUCLEOTIDE SEQUENCE [LARGE SCALE GENOMIC DNA]</scope>
    <source>
        <tissue evidence="6">Muscle</tissue>
    </source>
</reference>
<evidence type="ECO:0000313" key="6">
    <source>
        <dbReference type="EMBL" id="TNN26894.1"/>
    </source>
</evidence>
<evidence type="ECO:0000256" key="4">
    <source>
        <dbReference type="ARBA" id="ARBA00023157"/>
    </source>
</evidence>
<comment type="similarity">
    <text evidence="2">Belongs to the dermatopontin family.</text>
</comment>
<evidence type="ECO:0000256" key="5">
    <source>
        <dbReference type="SAM" id="SignalP"/>
    </source>
</evidence>
<dbReference type="PANTHER" id="PTHR15040">
    <property type="entry name" value="DERMATOPONTIN-RELATED"/>
    <property type="match status" value="1"/>
</dbReference>
<keyword evidence="3" id="KW-0964">Secreted</keyword>
<dbReference type="Pfam" id="PF14704">
    <property type="entry name" value="DERM"/>
    <property type="match status" value="1"/>
</dbReference>
<organism evidence="6 7">
    <name type="scientific">Liparis tanakae</name>
    <name type="common">Tanaka's snailfish</name>
    <dbReference type="NCBI Taxonomy" id="230148"/>
    <lineage>
        <taxon>Eukaryota</taxon>
        <taxon>Metazoa</taxon>
        <taxon>Chordata</taxon>
        <taxon>Craniata</taxon>
        <taxon>Vertebrata</taxon>
        <taxon>Euteleostomi</taxon>
        <taxon>Actinopterygii</taxon>
        <taxon>Neopterygii</taxon>
        <taxon>Teleostei</taxon>
        <taxon>Neoteleostei</taxon>
        <taxon>Acanthomorphata</taxon>
        <taxon>Eupercaria</taxon>
        <taxon>Perciformes</taxon>
        <taxon>Cottioidei</taxon>
        <taxon>Cottales</taxon>
        <taxon>Liparidae</taxon>
        <taxon>Liparis</taxon>
    </lineage>
</organism>
<proteinExistence type="inferred from homology"/>
<name>A0A4Z2EEH3_9TELE</name>
<feature type="chain" id="PRO_5021273394" evidence="5">
    <location>
        <begin position="22"/>
        <end position="121"/>
    </location>
</feature>
<evidence type="ECO:0000256" key="2">
    <source>
        <dbReference type="ARBA" id="ARBA00008712"/>
    </source>
</evidence>
<dbReference type="AlphaFoldDB" id="A0A4Z2EEH3"/>
<comment type="subcellular location">
    <subcellularLocation>
        <location evidence="1">Secreted</location>
    </subcellularLocation>
</comment>
<accession>A0A4Z2EEH3</accession>
<keyword evidence="7" id="KW-1185">Reference proteome</keyword>
<sequence length="121" mass="13748">MWSFIVASVLLTAELLAAASGWDNEPKETFTVTCPSSQAVSGLTSRYDNDMKDRLWEFSCKAFNVKRTCKWSRPVNEAWAPINFRCGANEVIAGVYSVYSNLFQDRKYGISFNERNKNCLL</sequence>
<dbReference type="GO" id="GO:0031012">
    <property type="term" value="C:extracellular matrix"/>
    <property type="evidence" value="ECO:0007669"/>
    <property type="project" value="TreeGrafter"/>
</dbReference>
<keyword evidence="5" id="KW-0732">Signal</keyword>
<dbReference type="Proteomes" id="UP000314294">
    <property type="component" value="Unassembled WGS sequence"/>
</dbReference>
<keyword evidence="4" id="KW-1015">Disulfide bond</keyword>
<protein>
    <submittedName>
        <fullName evidence="6">Dermatopontin</fullName>
    </submittedName>
</protein>